<name>A0A9X1LX37_9MICO</name>
<dbReference type="Gene3D" id="3.40.630.30">
    <property type="match status" value="1"/>
</dbReference>
<dbReference type="GO" id="GO:0016747">
    <property type="term" value="F:acyltransferase activity, transferring groups other than amino-acyl groups"/>
    <property type="evidence" value="ECO:0007669"/>
    <property type="project" value="InterPro"/>
</dbReference>
<protein>
    <submittedName>
        <fullName evidence="4">GNAT family N-acetyltransferase</fullName>
    </submittedName>
</protein>
<gene>
    <name evidence="4" type="ORF">KEC57_15750</name>
</gene>
<evidence type="ECO:0000313" key="5">
    <source>
        <dbReference type="Proteomes" id="UP001139354"/>
    </source>
</evidence>
<evidence type="ECO:0000256" key="1">
    <source>
        <dbReference type="ARBA" id="ARBA00022679"/>
    </source>
</evidence>
<dbReference type="PANTHER" id="PTHR43877:SF1">
    <property type="entry name" value="ACETYLTRANSFERASE"/>
    <property type="match status" value="1"/>
</dbReference>
<dbReference type="InterPro" id="IPR016181">
    <property type="entry name" value="Acyl_CoA_acyltransferase"/>
</dbReference>
<dbReference type="InterPro" id="IPR000182">
    <property type="entry name" value="GNAT_dom"/>
</dbReference>
<dbReference type="Pfam" id="PF13508">
    <property type="entry name" value="Acetyltransf_7"/>
    <property type="match status" value="1"/>
</dbReference>
<organism evidence="4 5">
    <name type="scientific">Microbacterium allomyrinae</name>
    <dbReference type="NCBI Taxonomy" id="2830666"/>
    <lineage>
        <taxon>Bacteria</taxon>
        <taxon>Bacillati</taxon>
        <taxon>Actinomycetota</taxon>
        <taxon>Actinomycetes</taxon>
        <taxon>Micrococcales</taxon>
        <taxon>Microbacteriaceae</taxon>
        <taxon>Microbacterium</taxon>
    </lineage>
</organism>
<keyword evidence="2" id="KW-0012">Acyltransferase</keyword>
<keyword evidence="1" id="KW-0808">Transferase</keyword>
<feature type="domain" description="N-acetyltransferase" evidence="3">
    <location>
        <begin position="4"/>
        <end position="167"/>
    </location>
</feature>
<dbReference type="AlphaFoldDB" id="A0A9X1LX37"/>
<dbReference type="InterPro" id="IPR050832">
    <property type="entry name" value="Bact_Acetyltransf"/>
</dbReference>
<comment type="caution">
    <text evidence="4">The sequence shown here is derived from an EMBL/GenBank/DDBJ whole genome shotgun (WGS) entry which is preliminary data.</text>
</comment>
<dbReference type="CDD" id="cd04301">
    <property type="entry name" value="NAT_SF"/>
    <property type="match status" value="1"/>
</dbReference>
<dbReference type="Proteomes" id="UP001139354">
    <property type="component" value="Unassembled WGS sequence"/>
</dbReference>
<dbReference type="PANTHER" id="PTHR43877">
    <property type="entry name" value="AMINOALKYLPHOSPHONATE N-ACETYLTRANSFERASE-RELATED-RELATED"/>
    <property type="match status" value="1"/>
</dbReference>
<sequence>MSDVVVRIATVDDAPAIARVHVQVWRETYTDKLPAPIVKGRPVAERAAALRRLIAGESALGPQTIWVAERAGVVIGFAWAGDSRDADRPTDAELYAINVVQAHHGTGAGQLLLSASVGDGPASLWMLEDNPRARAFYERNGFVADGTTKVDEQLGDAREIRLVRTEPRVTAGG</sequence>
<proteinExistence type="predicted"/>
<accession>A0A9X1LX37</accession>
<evidence type="ECO:0000313" key="4">
    <source>
        <dbReference type="EMBL" id="MCC2033639.1"/>
    </source>
</evidence>
<dbReference type="PROSITE" id="PS51186">
    <property type="entry name" value="GNAT"/>
    <property type="match status" value="1"/>
</dbReference>
<dbReference type="EMBL" id="JAGTTN010000006">
    <property type="protein sequence ID" value="MCC2033639.1"/>
    <property type="molecule type" value="Genomic_DNA"/>
</dbReference>
<evidence type="ECO:0000256" key="2">
    <source>
        <dbReference type="ARBA" id="ARBA00023315"/>
    </source>
</evidence>
<keyword evidence="5" id="KW-1185">Reference proteome</keyword>
<evidence type="ECO:0000259" key="3">
    <source>
        <dbReference type="PROSITE" id="PS51186"/>
    </source>
</evidence>
<reference evidence="4" key="1">
    <citation type="submission" date="2021-04" db="EMBL/GenBank/DDBJ databases">
        <title>Microbacterium tenobrionis sp. nov. and Microbacterium allomyrinae sp. nov., isolated from larvae of Tenobrio molitor and Allomyrina dichotoma, respectively.</title>
        <authorList>
            <person name="Lee S.D."/>
        </authorList>
    </citation>
    <scope>NUCLEOTIDE SEQUENCE</scope>
    <source>
        <strain evidence="4">BWT-G7</strain>
    </source>
</reference>
<dbReference type="SUPFAM" id="SSF55729">
    <property type="entry name" value="Acyl-CoA N-acyltransferases (Nat)"/>
    <property type="match status" value="1"/>
</dbReference>